<dbReference type="Gene3D" id="3.40.390.10">
    <property type="entry name" value="Collagenase (Catalytic Domain)"/>
    <property type="match status" value="1"/>
</dbReference>
<dbReference type="InterPro" id="IPR024079">
    <property type="entry name" value="MetalloPept_cat_dom_sf"/>
</dbReference>
<reference evidence="1" key="1">
    <citation type="submission" date="2022-10" db="EMBL/GenBank/DDBJ databases">
        <authorList>
            <person name="Koch H."/>
        </authorList>
    </citation>
    <scope>NUCLEOTIDE SEQUENCE</scope>
    <source>
        <strain evidence="1">DNF</strain>
    </source>
</reference>
<gene>
    <name evidence="1" type="ORF">DNFV4_00144</name>
</gene>
<dbReference type="SUPFAM" id="SSF55486">
    <property type="entry name" value="Metalloproteases ('zincins'), catalytic domain"/>
    <property type="match status" value="1"/>
</dbReference>
<accession>A0AA86MVE8</accession>
<dbReference type="EMBL" id="OX365700">
    <property type="protein sequence ID" value="CAI4029726.1"/>
    <property type="molecule type" value="Genomic_DNA"/>
</dbReference>
<protein>
    <submittedName>
        <fullName evidence="1">Uncharacterized protein</fullName>
    </submittedName>
</protein>
<dbReference type="KEGG" id="nti:DNFV4_00144"/>
<dbReference type="Proteomes" id="UP001179121">
    <property type="component" value="Chromosome"/>
</dbReference>
<dbReference type="GO" id="GO:0008237">
    <property type="term" value="F:metallopeptidase activity"/>
    <property type="evidence" value="ECO:0007669"/>
    <property type="project" value="InterPro"/>
</dbReference>
<sequence length="262" mass="28689">MVARPDPPAASRPGFRFRMMAAAPALCWFLASCVSLEFDRMTGTTFPPPQMVNGQPVTLETIYNAAGIKLDVQEDDTAIQPLNIAEDDCISDAELTTVENGHRHLSLFPTSVCPFQFCNTYHLYGVVVNHHGTFGDACAPNAIQVLGKMWQGHTRSAFAIFYQASTIQAGGPEYLRTTAHEIGHAFNLHHSDGDGVSIMTQTGDLEDDPAWAFSDQSREHLESHPAQCKFPGAVGAAPFTWVNNEHAAWFHPDEVLTVTTCE</sequence>
<evidence type="ECO:0000313" key="2">
    <source>
        <dbReference type="Proteomes" id="UP001179121"/>
    </source>
</evidence>
<organism evidence="1 2">
    <name type="scientific">Nitrospira tepida</name>
    <dbReference type="NCBI Taxonomy" id="2973512"/>
    <lineage>
        <taxon>Bacteria</taxon>
        <taxon>Pseudomonadati</taxon>
        <taxon>Nitrospirota</taxon>
        <taxon>Nitrospiria</taxon>
        <taxon>Nitrospirales</taxon>
        <taxon>Nitrospiraceae</taxon>
        <taxon>Nitrospira</taxon>
    </lineage>
</organism>
<name>A0AA86MVE8_9BACT</name>
<proteinExistence type="predicted"/>
<dbReference type="AlphaFoldDB" id="A0AA86MVE8"/>
<dbReference type="PROSITE" id="PS51257">
    <property type="entry name" value="PROKAR_LIPOPROTEIN"/>
    <property type="match status" value="1"/>
</dbReference>
<evidence type="ECO:0000313" key="1">
    <source>
        <dbReference type="EMBL" id="CAI4029726.1"/>
    </source>
</evidence>
<keyword evidence="2" id="KW-1185">Reference proteome</keyword>